<dbReference type="InterPro" id="IPR013783">
    <property type="entry name" value="Ig-like_fold"/>
</dbReference>
<feature type="compositionally biased region" description="Low complexity" evidence="1">
    <location>
        <begin position="506"/>
        <end position="518"/>
    </location>
</feature>
<evidence type="ECO:0008006" key="4">
    <source>
        <dbReference type="Google" id="ProtNLM"/>
    </source>
</evidence>
<dbReference type="PANTHER" id="PTHR42754:SF1">
    <property type="entry name" value="LIPOPROTEIN"/>
    <property type="match status" value="1"/>
</dbReference>
<proteinExistence type="predicted"/>
<reference evidence="2 3" key="1">
    <citation type="submission" date="2016-10" db="EMBL/GenBank/DDBJ databases">
        <authorList>
            <person name="de Groot N.N."/>
        </authorList>
    </citation>
    <scope>NUCLEOTIDE SEQUENCE [LARGE SCALE GENOMIC DNA]</scope>
    <source>
        <strain evidence="2 3">WG14</strain>
    </source>
</reference>
<evidence type="ECO:0000256" key="1">
    <source>
        <dbReference type="SAM" id="MobiDB-lite"/>
    </source>
</evidence>
<gene>
    <name evidence="2" type="ORF">SAMN04488588_1241</name>
</gene>
<keyword evidence="3" id="KW-1185">Reference proteome</keyword>
<evidence type="ECO:0000313" key="2">
    <source>
        <dbReference type="EMBL" id="SDC50717.1"/>
    </source>
</evidence>
<sequence length="949" mass="110036">MKKILVNLIFILLLTNLIFSLEINAKSPLNNARNVDIRNIFRWEVSEEGDYKFNLYLSTDENIQKDDMVISNLFSNFYAGNILKPNSHYYWQIEAIEGNRSIKSEIFYFETRPLEDGDIFEIIYGDYDEIKIYNDLFLGIKSKKVDILNKEKKITKSFELKDKFKKISFFKEYAFILDDLGNLYLLNGESLEQISTSYDFIDISNNMALADKKLLYFDGQSFQTFLEDKNILKIKSIGNNLFLFYQNKISKYSNELILEWTIDEKDVLDIFEFEKGYLLLKNKKIIHYKEDLQKNKEINFNIEYSKMNRKVNTSKDFVFVLSGQSLLSIYDKDLEMIKSINLDFKTNYVIADKENFILIGESIKSQNINGDTFWTYGTLNQMDIFSKPIINGDSFLIGVSDYLKRHLFFYNDFSEYVDKNYVTDKIFFELVKQEAENIKTDLTEKETEAATTSQIEEITEQATKIIELTEDTASSKEDFEKETITPPETEIEKPSASATANEVEETQVSTATTETTKPSTLLENFELIPESTITKQATSESTQITEESTYTFENIDNLNFDMYYEYVDFIDEVYNDLLNGISNLFDQESVELEKIYENDNDIYLYDINIDKNATETSVYITGYENSGEWNNLIYKLDENLELEKQKVFGGDKTDFLKKSLITKDASDNTVIISVGDTTSEGLNGDISLVSLDATLNQNYFVNYGDLGRDSGINIKDYDGENFIIMGNLYQNNKLTDMFLSKYSNNGTRLWTSAFGGKSIEIASDFSIDNQENILALGSTRSFGYGGFDIYIVKTDFYGNEIWSNTFGTSENDLPVGIQSLSGNRFLIMYQAEKENKFENRLMILNSDGNIVKQFSNETEGYEKLLGMEEYKNNFYTYGFKRENNKTTGIIYKVDIENNSLNKIYEIERKDNFEIRAIDFHEDLIYIAGNEFDDDKNRILILRKELKGDK</sequence>
<dbReference type="EMBL" id="FMYV01000004">
    <property type="protein sequence ID" value="SDC50717.1"/>
    <property type="molecule type" value="Genomic_DNA"/>
</dbReference>
<dbReference type="RefSeq" id="WP_091403683.1">
    <property type="nucleotide sequence ID" value="NZ_FMYV01000004.1"/>
</dbReference>
<accession>A0A1G6M5S2</accession>
<feature type="region of interest" description="Disordered" evidence="1">
    <location>
        <begin position="471"/>
        <end position="518"/>
    </location>
</feature>
<dbReference type="PANTHER" id="PTHR42754">
    <property type="entry name" value="ENDOGLUCANASE"/>
    <property type="match status" value="1"/>
</dbReference>
<evidence type="ECO:0000313" key="3">
    <source>
        <dbReference type="Proteomes" id="UP000199322"/>
    </source>
</evidence>
<dbReference type="Gene3D" id="2.60.40.10">
    <property type="entry name" value="Immunoglobulins"/>
    <property type="match status" value="1"/>
</dbReference>
<dbReference type="STRING" id="28234.SAMN04488588_1241"/>
<protein>
    <recommendedName>
        <fullName evidence="4">Fibronectin type-III domain-containing protein</fullName>
    </recommendedName>
</protein>
<name>A0A1G6M5S2_9BACT</name>
<feature type="compositionally biased region" description="Basic and acidic residues" evidence="1">
    <location>
        <begin position="473"/>
        <end position="483"/>
    </location>
</feature>
<dbReference type="Proteomes" id="UP000199322">
    <property type="component" value="Unassembled WGS sequence"/>
</dbReference>
<organism evidence="2 3">
    <name type="scientific">Geotoga petraea</name>
    <dbReference type="NCBI Taxonomy" id="28234"/>
    <lineage>
        <taxon>Bacteria</taxon>
        <taxon>Thermotogati</taxon>
        <taxon>Thermotogota</taxon>
        <taxon>Thermotogae</taxon>
        <taxon>Petrotogales</taxon>
        <taxon>Petrotogaceae</taxon>
        <taxon>Geotoga</taxon>
    </lineage>
</organism>
<dbReference type="AlphaFoldDB" id="A0A1G6M5S2"/>